<keyword evidence="2" id="KW-1185">Reference proteome</keyword>
<accession>A0A8S1QUC3</accession>
<dbReference type="Proteomes" id="UP000688137">
    <property type="component" value="Unassembled WGS sequence"/>
</dbReference>
<evidence type="ECO:0000313" key="1">
    <source>
        <dbReference type="EMBL" id="CAD8119348.1"/>
    </source>
</evidence>
<name>A0A8S1QUC3_PARPR</name>
<gene>
    <name evidence="1" type="ORF">PPRIM_AZ9-3.1.T3110002</name>
</gene>
<dbReference type="EMBL" id="CAJJDM010000320">
    <property type="protein sequence ID" value="CAD8119348.1"/>
    <property type="molecule type" value="Genomic_DNA"/>
</dbReference>
<dbReference type="AlphaFoldDB" id="A0A8S1QUC3"/>
<proteinExistence type="predicted"/>
<protein>
    <submittedName>
        <fullName evidence="1">Uncharacterized protein</fullName>
    </submittedName>
</protein>
<comment type="caution">
    <text evidence="1">The sequence shown here is derived from an EMBL/GenBank/DDBJ whole genome shotgun (WGS) entry which is preliminary data.</text>
</comment>
<sequence>MSKRIKALIKRDDNCLVLILIKINRMYQLDVVRTLKYFKINKGN</sequence>
<reference evidence="1" key="1">
    <citation type="submission" date="2021-01" db="EMBL/GenBank/DDBJ databases">
        <authorList>
            <consortium name="Genoscope - CEA"/>
            <person name="William W."/>
        </authorList>
    </citation>
    <scope>NUCLEOTIDE SEQUENCE</scope>
</reference>
<evidence type="ECO:0000313" key="2">
    <source>
        <dbReference type="Proteomes" id="UP000688137"/>
    </source>
</evidence>
<organism evidence="1 2">
    <name type="scientific">Paramecium primaurelia</name>
    <dbReference type="NCBI Taxonomy" id="5886"/>
    <lineage>
        <taxon>Eukaryota</taxon>
        <taxon>Sar</taxon>
        <taxon>Alveolata</taxon>
        <taxon>Ciliophora</taxon>
        <taxon>Intramacronucleata</taxon>
        <taxon>Oligohymenophorea</taxon>
        <taxon>Peniculida</taxon>
        <taxon>Parameciidae</taxon>
        <taxon>Paramecium</taxon>
    </lineage>
</organism>